<dbReference type="PANTHER" id="PTHR34597:SF6">
    <property type="entry name" value="BLR6126 PROTEIN"/>
    <property type="match status" value="1"/>
</dbReference>
<protein>
    <submittedName>
        <fullName evidence="8">Hemolysin activation/secretion protein</fullName>
    </submittedName>
</protein>
<dbReference type="Pfam" id="PF03865">
    <property type="entry name" value="ShlB"/>
    <property type="match status" value="1"/>
</dbReference>
<sequence>MPRPCFHSSTLRRARVVGTSLRCGVLAGLCLSGVLSLPASAQETTAPAQEQPSADQQAAPQPPAEDATLYIREYRVVGSKALDRGSVEEAVYGYLGPGRTAQDVEGARAALEKTYRDKGFQTVSVSVPMQRAANGVVFLQVTEAPVGRLRINGSRFYDINKIKARVPSLAQGTLPNFNKVEREIIALNQSGDLQVTPSLAAGVMPGTVDVNLVVKDKFPLHGSVELNNRYSANTTPLRLDLSLRYDNLWQLGHTIGFGFQIAPQRIQDALIYSGYYIAPVPGVDWLSVMAQAIRQNSNVSTLGGSAVAGNGSVIGGRLLFDLPGKKGFFHSASFGADYKDFTQDLSINGATTGSPIQYFPFSLSYTAAWVGKNYQTEFSGGVTWSFRGIGSDETDFDNRRYASDASFFYFRGSLGNTLDLPWGFQAYGLVQGQASAQPLVDTEEFALGGLNTVRGYLESAVLGDSAFAGTLELRSPSLLWWAPEGNEWRVFGFLDGGVAWVNDPLPEQQDEFSLASAGFGSTIKLFEHLNGSVVLGVPFITQSPNTAYDPLLSFRVWGEL</sequence>
<evidence type="ECO:0000259" key="7">
    <source>
        <dbReference type="Pfam" id="PF08479"/>
    </source>
</evidence>
<evidence type="ECO:0000256" key="5">
    <source>
        <dbReference type="SAM" id="SignalP"/>
    </source>
</evidence>
<feature type="compositionally biased region" description="Low complexity" evidence="4">
    <location>
        <begin position="46"/>
        <end position="64"/>
    </location>
</feature>
<organism evidence="8 9">
    <name type="scientific">Terrimicrobium sacchariphilum</name>
    <dbReference type="NCBI Taxonomy" id="690879"/>
    <lineage>
        <taxon>Bacteria</taxon>
        <taxon>Pseudomonadati</taxon>
        <taxon>Verrucomicrobiota</taxon>
        <taxon>Terrimicrobiia</taxon>
        <taxon>Terrimicrobiales</taxon>
        <taxon>Terrimicrobiaceae</taxon>
        <taxon>Terrimicrobium</taxon>
    </lineage>
</organism>
<evidence type="ECO:0000313" key="8">
    <source>
        <dbReference type="EMBL" id="GAT34243.1"/>
    </source>
</evidence>
<evidence type="ECO:0000256" key="2">
    <source>
        <dbReference type="ARBA" id="ARBA00022692"/>
    </source>
</evidence>
<keyword evidence="1" id="KW-0472">Membrane</keyword>
<feature type="chain" id="PRO_5007524610" evidence="5">
    <location>
        <begin position="42"/>
        <end position="560"/>
    </location>
</feature>
<evidence type="ECO:0000313" key="9">
    <source>
        <dbReference type="Proteomes" id="UP000076023"/>
    </source>
</evidence>
<dbReference type="GO" id="GO:0046819">
    <property type="term" value="P:protein secretion by the type V secretion system"/>
    <property type="evidence" value="ECO:0007669"/>
    <property type="project" value="TreeGrafter"/>
</dbReference>
<dbReference type="OrthoDB" id="7439045at2"/>
<evidence type="ECO:0000256" key="3">
    <source>
        <dbReference type="ARBA" id="ARBA00023237"/>
    </source>
</evidence>
<dbReference type="InterPro" id="IPR005565">
    <property type="entry name" value="Hemolysn_activator_HlyB_C"/>
</dbReference>
<dbReference type="AlphaFoldDB" id="A0A146GAF9"/>
<dbReference type="InterPro" id="IPR051544">
    <property type="entry name" value="TPS_OM_transporter"/>
</dbReference>
<keyword evidence="5" id="KW-0732">Signal</keyword>
<dbReference type="STRING" id="690879.TSACC_22668"/>
<dbReference type="PANTHER" id="PTHR34597">
    <property type="entry name" value="SLR1661 PROTEIN"/>
    <property type="match status" value="1"/>
</dbReference>
<evidence type="ECO:0000256" key="1">
    <source>
        <dbReference type="ARBA" id="ARBA00022452"/>
    </source>
</evidence>
<feature type="domain" description="Polypeptide-transport-associated ShlB-type" evidence="7">
    <location>
        <begin position="71"/>
        <end position="143"/>
    </location>
</feature>
<feature type="signal peptide" evidence="5">
    <location>
        <begin position="1"/>
        <end position="41"/>
    </location>
</feature>
<dbReference type="GO" id="GO:0008320">
    <property type="term" value="F:protein transmembrane transporter activity"/>
    <property type="evidence" value="ECO:0007669"/>
    <property type="project" value="TreeGrafter"/>
</dbReference>
<gene>
    <name evidence="8" type="ORF">TSACC_22668</name>
</gene>
<dbReference type="Gene3D" id="2.40.160.50">
    <property type="entry name" value="membrane protein fhac: a member of the omp85/tpsb transporter family"/>
    <property type="match status" value="1"/>
</dbReference>
<evidence type="ECO:0000256" key="4">
    <source>
        <dbReference type="SAM" id="MobiDB-lite"/>
    </source>
</evidence>
<keyword evidence="1" id="KW-1134">Transmembrane beta strand</keyword>
<accession>A0A146GAF9</accession>
<dbReference type="Gene3D" id="3.10.20.310">
    <property type="entry name" value="membrane protein fhac"/>
    <property type="match status" value="1"/>
</dbReference>
<keyword evidence="2" id="KW-0812">Transmembrane</keyword>
<reference evidence="9" key="1">
    <citation type="journal article" date="2017" name="Genome Announc.">
        <title>Draft Genome Sequence of Terrimicrobium sacchariphilum NM-5T, a Facultative Anaerobic Soil Bacterium of the Class Spartobacteria.</title>
        <authorList>
            <person name="Qiu Y.L."/>
            <person name="Tourlousse D.M."/>
            <person name="Matsuura N."/>
            <person name="Ohashi A."/>
            <person name="Sekiguchi Y."/>
        </authorList>
    </citation>
    <scope>NUCLEOTIDE SEQUENCE [LARGE SCALE GENOMIC DNA]</scope>
    <source>
        <strain evidence="9">NM-5</strain>
    </source>
</reference>
<evidence type="ECO:0000259" key="6">
    <source>
        <dbReference type="Pfam" id="PF03865"/>
    </source>
</evidence>
<proteinExistence type="predicted"/>
<dbReference type="RefSeq" id="WP_084400473.1">
    <property type="nucleotide sequence ID" value="NZ_BDCO01000002.1"/>
</dbReference>
<dbReference type="GO" id="GO:0098046">
    <property type="term" value="C:type V protein secretion system complex"/>
    <property type="evidence" value="ECO:0007669"/>
    <property type="project" value="TreeGrafter"/>
</dbReference>
<dbReference type="Proteomes" id="UP000076023">
    <property type="component" value="Unassembled WGS sequence"/>
</dbReference>
<comment type="caution">
    <text evidence="8">The sequence shown here is derived from an EMBL/GenBank/DDBJ whole genome shotgun (WGS) entry which is preliminary data.</text>
</comment>
<keyword evidence="9" id="KW-1185">Reference proteome</keyword>
<keyword evidence="3" id="KW-0998">Cell outer membrane</keyword>
<dbReference type="InterPro" id="IPR013686">
    <property type="entry name" value="Polypept-transport_assoc_ShlB"/>
</dbReference>
<feature type="region of interest" description="Disordered" evidence="4">
    <location>
        <begin position="42"/>
        <end position="64"/>
    </location>
</feature>
<dbReference type="EMBL" id="BDCO01000002">
    <property type="protein sequence ID" value="GAT34243.1"/>
    <property type="molecule type" value="Genomic_DNA"/>
</dbReference>
<dbReference type="Pfam" id="PF08479">
    <property type="entry name" value="POTRA_2"/>
    <property type="match status" value="1"/>
</dbReference>
<feature type="domain" description="Haemolysin activator HlyB C-terminal" evidence="6">
    <location>
        <begin position="396"/>
        <end position="521"/>
    </location>
</feature>
<dbReference type="InParanoid" id="A0A146GAF9"/>
<name>A0A146GAF9_TERSA</name>